<dbReference type="EMBL" id="JAVRQU010000021">
    <property type="protein sequence ID" value="KAK5691504.1"/>
    <property type="molecule type" value="Genomic_DNA"/>
</dbReference>
<reference evidence="2" key="1">
    <citation type="submission" date="2023-08" db="EMBL/GenBank/DDBJ databases">
        <title>Black Yeasts Isolated from many extreme environments.</title>
        <authorList>
            <person name="Coleine C."/>
            <person name="Stajich J.E."/>
            <person name="Selbmann L."/>
        </authorList>
    </citation>
    <scope>NUCLEOTIDE SEQUENCE</scope>
    <source>
        <strain evidence="2">CCFEE 5810</strain>
    </source>
</reference>
<feature type="compositionally biased region" description="Acidic residues" evidence="1">
    <location>
        <begin position="449"/>
        <end position="463"/>
    </location>
</feature>
<comment type="caution">
    <text evidence="2">The sequence shown here is derived from an EMBL/GenBank/DDBJ whole genome shotgun (WGS) entry which is preliminary data.</text>
</comment>
<evidence type="ECO:0000256" key="1">
    <source>
        <dbReference type="SAM" id="MobiDB-lite"/>
    </source>
</evidence>
<protein>
    <recommendedName>
        <fullName evidence="4">F-box domain-containing protein</fullName>
    </recommendedName>
</protein>
<dbReference type="Proteomes" id="UP001310594">
    <property type="component" value="Unassembled WGS sequence"/>
</dbReference>
<name>A0AAN7ZQY1_9PEZI</name>
<dbReference type="AlphaFoldDB" id="A0AAN7ZQY1"/>
<gene>
    <name evidence="2" type="ORF">LTR97_011497</name>
</gene>
<sequence length="463" mass="51872">MSHEQQRSEVSQGLEHQQISAHTIASLRRLQAQSATAIPGLADIIDKLERSSQGLNTFFSHFLEPVIYNEKRPLDYCPSGSASAAQRVFGLPELLEEVLQCLDHADILRFHQVNQSARASIDASPRLQSNLSLRADATGSILRLPFEARNTLGPMAAGFICNVYDGLIQYRSIDPKKRPPPGHISLRLGFHTGQAQHAKIDTRCRSMYITQPPVKVVNVKLSCCREDGSRSEVRSATGITIGDLWDMRLKMREEHRLCPHAKLGMHDADGFVDLEPVFNAVVPVQDDHPMFEQDIARLNTRRQRQRHTQNPNDVARAAAQKDRIKAYIMYKQKAMLDSQPIMTLTETEKAGLLDGYLHIVTLRRQYQQQAQNTGNHLAVLTQQLQQYQNPAPNTTQPQPTAQAFMPHLAQAVAAHQQQNNAQAHQPVPHVATSLLQQGSYQPGAGFDWSDSDESSDYSDDEYN</sequence>
<organism evidence="2 3">
    <name type="scientific">Elasticomyces elasticus</name>
    <dbReference type="NCBI Taxonomy" id="574655"/>
    <lineage>
        <taxon>Eukaryota</taxon>
        <taxon>Fungi</taxon>
        <taxon>Dikarya</taxon>
        <taxon>Ascomycota</taxon>
        <taxon>Pezizomycotina</taxon>
        <taxon>Dothideomycetes</taxon>
        <taxon>Dothideomycetidae</taxon>
        <taxon>Mycosphaerellales</taxon>
        <taxon>Teratosphaeriaceae</taxon>
        <taxon>Elasticomyces</taxon>
    </lineage>
</organism>
<evidence type="ECO:0008006" key="4">
    <source>
        <dbReference type="Google" id="ProtNLM"/>
    </source>
</evidence>
<proteinExistence type="predicted"/>
<evidence type="ECO:0000313" key="3">
    <source>
        <dbReference type="Proteomes" id="UP001310594"/>
    </source>
</evidence>
<feature type="region of interest" description="Disordered" evidence="1">
    <location>
        <begin position="441"/>
        <end position="463"/>
    </location>
</feature>
<accession>A0AAN7ZQY1</accession>
<evidence type="ECO:0000313" key="2">
    <source>
        <dbReference type="EMBL" id="KAK5691504.1"/>
    </source>
</evidence>